<accession>A0AAV2VNB5</accession>
<evidence type="ECO:0000313" key="2">
    <source>
        <dbReference type="Proteomes" id="UP000018211"/>
    </source>
</evidence>
<name>A0AAV2VNB5_9VIBR</name>
<reference evidence="1 2" key="1">
    <citation type="journal article" date="2013" name="ISME J.">
        <title>Comparative genomics of pathogenic lineages of Vibrio nigripulchritudo identifies virulence-associated traits.</title>
        <authorList>
            <person name="Goudenege D."/>
            <person name="Labreuche Y."/>
            <person name="Krin E."/>
            <person name="Ansquer D."/>
            <person name="Mangenot S."/>
            <person name="Calteau A."/>
            <person name="Medigue C."/>
            <person name="Mazel D."/>
            <person name="Polz M.F."/>
            <person name="Le Roux F."/>
        </authorList>
    </citation>
    <scope>NUCLEOTIDE SEQUENCE [LARGE SCALE GENOMIC DNA]</scope>
    <source>
        <strain evidence="1 2">SOn1</strain>
    </source>
</reference>
<proteinExistence type="predicted"/>
<dbReference type="Proteomes" id="UP000018211">
    <property type="component" value="Unassembled WGS sequence"/>
</dbReference>
<sequence length="78" mass="9033">MSWIADNYTQSVDVKKFVDIIMTPKSSQSQRVKSYQALNSELLITLNKSRKSNYCILPQNYHEITTVTASLFFEYSFA</sequence>
<comment type="caution">
    <text evidence="1">The sequence shown here is derived from an EMBL/GenBank/DDBJ whole genome shotgun (WGS) entry which is preliminary data.</text>
</comment>
<protein>
    <submittedName>
        <fullName evidence="1">Uncharacterized protein</fullName>
    </submittedName>
</protein>
<dbReference type="EMBL" id="CAOF01000069">
    <property type="protein sequence ID" value="CCO45865.1"/>
    <property type="molecule type" value="Genomic_DNA"/>
</dbReference>
<dbReference type="AlphaFoldDB" id="A0AAV2VNB5"/>
<gene>
    <name evidence="1" type="ORF">VIBNISOn1_1600010</name>
</gene>
<evidence type="ECO:0000313" key="1">
    <source>
        <dbReference type="EMBL" id="CCO45865.1"/>
    </source>
</evidence>
<organism evidence="1 2">
    <name type="scientific">Vibrio nigripulchritudo SOn1</name>
    <dbReference type="NCBI Taxonomy" id="1238450"/>
    <lineage>
        <taxon>Bacteria</taxon>
        <taxon>Pseudomonadati</taxon>
        <taxon>Pseudomonadota</taxon>
        <taxon>Gammaproteobacteria</taxon>
        <taxon>Vibrionales</taxon>
        <taxon>Vibrionaceae</taxon>
        <taxon>Vibrio</taxon>
    </lineage>
</organism>